<evidence type="ECO:0000256" key="1">
    <source>
        <dbReference type="ARBA" id="ARBA00003543"/>
    </source>
</evidence>
<evidence type="ECO:0000256" key="3">
    <source>
        <dbReference type="ARBA" id="ARBA00005712"/>
    </source>
</evidence>
<dbReference type="NCBIfam" id="TIGR03166">
    <property type="entry name" value="alt_F1F0_F1_eps"/>
    <property type="match status" value="1"/>
</dbReference>
<dbReference type="HAMAP" id="MF_00530">
    <property type="entry name" value="ATP_synth_epsil_bac"/>
    <property type="match status" value="1"/>
</dbReference>
<feature type="domain" description="ATP synthase F1 complex delta/epsilon subunit N-terminal" evidence="10">
    <location>
        <begin position="5"/>
        <end position="81"/>
    </location>
</feature>
<dbReference type="GO" id="GO:0046933">
    <property type="term" value="F:proton-transporting ATP synthase activity, rotational mechanism"/>
    <property type="evidence" value="ECO:0007669"/>
    <property type="project" value="UniProtKB-UniRule"/>
</dbReference>
<comment type="function">
    <text evidence="1 9">Produces ATP from ADP in the presence of a proton gradient across the membrane.</text>
</comment>
<dbReference type="EMBL" id="BJZP01000016">
    <property type="protein sequence ID" value="GEO86126.1"/>
    <property type="molecule type" value="Genomic_DNA"/>
</dbReference>
<organism evidence="11 12">
    <name type="scientific">Ciceribacter naphthalenivorans</name>
    <dbReference type="NCBI Taxonomy" id="1118451"/>
    <lineage>
        <taxon>Bacteria</taxon>
        <taxon>Pseudomonadati</taxon>
        <taxon>Pseudomonadota</taxon>
        <taxon>Alphaproteobacteria</taxon>
        <taxon>Hyphomicrobiales</taxon>
        <taxon>Rhizobiaceae</taxon>
        <taxon>Ciceribacter</taxon>
    </lineage>
</organism>
<evidence type="ECO:0000256" key="2">
    <source>
        <dbReference type="ARBA" id="ARBA00004184"/>
    </source>
</evidence>
<evidence type="ECO:0000259" key="10">
    <source>
        <dbReference type="Pfam" id="PF02823"/>
    </source>
</evidence>
<dbReference type="CDD" id="cd12152">
    <property type="entry name" value="F1-ATPase_delta"/>
    <property type="match status" value="1"/>
</dbReference>
<dbReference type="Proteomes" id="UP000321717">
    <property type="component" value="Unassembled WGS sequence"/>
</dbReference>
<dbReference type="NCBIfam" id="NF009981">
    <property type="entry name" value="PRK13447.1"/>
    <property type="match status" value="1"/>
</dbReference>
<evidence type="ECO:0000256" key="4">
    <source>
        <dbReference type="ARBA" id="ARBA00022448"/>
    </source>
</evidence>
<dbReference type="Gene3D" id="2.60.15.10">
    <property type="entry name" value="F0F1 ATP synthase delta/epsilon subunit, N-terminal"/>
    <property type="match status" value="1"/>
</dbReference>
<dbReference type="AlphaFoldDB" id="A0A512HKZ9"/>
<keyword evidence="4 9" id="KW-0813">Transport</keyword>
<keyword evidence="12" id="KW-1185">Reference proteome</keyword>
<comment type="subcellular location">
    <subcellularLocation>
        <location evidence="9">Cell membrane</location>
        <topology evidence="9">Peripheral membrane protein</topology>
    </subcellularLocation>
    <subcellularLocation>
        <location evidence="2">Endomembrane system</location>
        <topology evidence="2">Peripheral membrane protein</topology>
    </subcellularLocation>
</comment>
<comment type="similarity">
    <text evidence="3 9">Belongs to the ATPase epsilon chain family.</text>
</comment>
<dbReference type="RefSeq" id="WP_147181081.1">
    <property type="nucleotide sequence ID" value="NZ_BJZP01000016.1"/>
</dbReference>
<keyword evidence="9" id="KW-0066">ATP synthesis</keyword>
<keyword evidence="6 9" id="KW-0406">Ion transport</keyword>
<dbReference type="GO" id="GO:0045259">
    <property type="term" value="C:proton-transporting ATP synthase complex"/>
    <property type="evidence" value="ECO:0007669"/>
    <property type="project" value="UniProtKB-KW"/>
</dbReference>
<dbReference type="Pfam" id="PF02823">
    <property type="entry name" value="ATP-synt_DE_N"/>
    <property type="match status" value="1"/>
</dbReference>
<dbReference type="SUPFAM" id="SSF51344">
    <property type="entry name" value="Epsilon subunit of F1F0-ATP synthase N-terminal domain"/>
    <property type="match status" value="1"/>
</dbReference>
<name>A0A512HKZ9_9HYPH</name>
<gene>
    <name evidence="11" type="primary">atpC-2</name>
    <name evidence="9" type="synonym">atpC</name>
    <name evidence="11" type="ORF">RNA01_30580</name>
</gene>
<dbReference type="GO" id="GO:0005886">
    <property type="term" value="C:plasma membrane"/>
    <property type="evidence" value="ECO:0007669"/>
    <property type="project" value="UniProtKB-SubCell"/>
</dbReference>
<dbReference type="GO" id="GO:0012505">
    <property type="term" value="C:endomembrane system"/>
    <property type="evidence" value="ECO:0007669"/>
    <property type="project" value="UniProtKB-SubCell"/>
</dbReference>
<proteinExistence type="inferred from homology"/>
<keyword evidence="7 9" id="KW-0472">Membrane</keyword>
<dbReference type="InterPro" id="IPR024037">
    <property type="entry name" value="Alt_ATP_synth_F1_esu"/>
</dbReference>
<dbReference type="InterPro" id="IPR020546">
    <property type="entry name" value="ATP_synth_F1_dsu/esu_N"/>
</dbReference>
<evidence type="ECO:0000256" key="6">
    <source>
        <dbReference type="ARBA" id="ARBA00023065"/>
    </source>
</evidence>
<evidence type="ECO:0000256" key="5">
    <source>
        <dbReference type="ARBA" id="ARBA00022781"/>
    </source>
</evidence>
<keyword evidence="9" id="KW-1003">Cell membrane</keyword>
<evidence type="ECO:0000256" key="8">
    <source>
        <dbReference type="ARBA" id="ARBA00023196"/>
    </source>
</evidence>
<dbReference type="GO" id="GO:0005524">
    <property type="term" value="F:ATP binding"/>
    <property type="evidence" value="ECO:0007669"/>
    <property type="project" value="UniProtKB-UniRule"/>
</dbReference>
<dbReference type="InterPro" id="IPR036771">
    <property type="entry name" value="ATPsynth_dsu/esu_N"/>
</dbReference>
<evidence type="ECO:0000256" key="7">
    <source>
        <dbReference type="ARBA" id="ARBA00023136"/>
    </source>
</evidence>
<comment type="caution">
    <text evidence="11">The sequence shown here is derived from an EMBL/GenBank/DDBJ whole genome shotgun (WGS) entry which is preliminary data.</text>
</comment>
<keyword evidence="8 9" id="KW-0139">CF(1)</keyword>
<reference evidence="11 12" key="1">
    <citation type="submission" date="2019-07" db="EMBL/GenBank/DDBJ databases">
        <title>Whole genome shotgun sequence of Rhizobium naphthalenivorans NBRC 107585.</title>
        <authorList>
            <person name="Hosoyama A."/>
            <person name="Uohara A."/>
            <person name="Ohji S."/>
            <person name="Ichikawa N."/>
        </authorList>
    </citation>
    <scope>NUCLEOTIDE SEQUENCE [LARGE SCALE GENOMIC DNA]</scope>
    <source>
        <strain evidence="11 12">NBRC 107585</strain>
    </source>
</reference>
<evidence type="ECO:0000256" key="9">
    <source>
        <dbReference type="HAMAP-Rule" id="MF_00530"/>
    </source>
</evidence>
<protein>
    <recommendedName>
        <fullName evidence="9">ATP synthase epsilon chain</fullName>
    </recommendedName>
    <alternativeName>
        <fullName evidence="9">ATP synthase F1 sector epsilon subunit</fullName>
    </alternativeName>
    <alternativeName>
        <fullName evidence="9">F-ATPase epsilon subunit</fullName>
    </alternativeName>
</protein>
<dbReference type="OrthoDB" id="272739at2"/>
<dbReference type="InterPro" id="IPR001469">
    <property type="entry name" value="ATP_synth_F1_dsu/esu"/>
</dbReference>
<sequence>MASRLSLSITTPFEVLADEVDIQSLRAEDASGSFGILPGHAEFLTVLPVSVVRWKNSEGEMRYCALRGGVLTVSDGSHVAIACRHGILGTQLSTLAADVAAFQEEEKDAERRATTEQTRMHARAVRQLMSYLNPRGGTGGSLDFKDGAP</sequence>
<accession>A0A512HKZ9</accession>
<comment type="subunit">
    <text evidence="9">F-type ATPases have 2 components, CF(1) - the catalytic core - and CF(0) - the membrane proton channel. CF(1) has five subunits: alpha(3), beta(3), gamma(1), delta(1), epsilon(1). CF(0) has three main subunits: a, b and c.</text>
</comment>
<evidence type="ECO:0000313" key="11">
    <source>
        <dbReference type="EMBL" id="GEO86126.1"/>
    </source>
</evidence>
<evidence type="ECO:0000313" key="12">
    <source>
        <dbReference type="Proteomes" id="UP000321717"/>
    </source>
</evidence>
<keyword evidence="5 9" id="KW-0375">Hydrogen ion transport</keyword>